<dbReference type="InterPro" id="IPR003689">
    <property type="entry name" value="ZIP"/>
</dbReference>
<reference evidence="9 10" key="1">
    <citation type="journal article" date="2021" name="BMC Biol.">
        <title>Horizontally acquired antibacterial genes associated with adaptive radiation of ladybird beetles.</title>
        <authorList>
            <person name="Li H.S."/>
            <person name="Tang X.F."/>
            <person name="Huang Y.H."/>
            <person name="Xu Z.Y."/>
            <person name="Chen M.L."/>
            <person name="Du X.Y."/>
            <person name="Qiu B.Y."/>
            <person name="Chen P.T."/>
            <person name="Zhang W."/>
            <person name="Slipinski A."/>
            <person name="Escalona H.E."/>
            <person name="Waterhouse R.M."/>
            <person name="Zwick A."/>
            <person name="Pang H."/>
        </authorList>
    </citation>
    <scope>NUCLEOTIDE SEQUENCE [LARGE SCALE GENOMIC DNA]</scope>
    <source>
        <strain evidence="9">SYSU2018</strain>
    </source>
</reference>
<name>A0ABD2PCE3_9CUCU</name>
<evidence type="ECO:0000256" key="2">
    <source>
        <dbReference type="ARBA" id="ARBA00006939"/>
    </source>
</evidence>
<dbReference type="PANTHER" id="PTHR12191:SF37">
    <property type="entry name" value="ZINC TRANSPORTER FOI"/>
    <property type="match status" value="1"/>
</dbReference>
<gene>
    <name evidence="9" type="ORF">HHI36_002906</name>
</gene>
<evidence type="ECO:0000256" key="5">
    <source>
        <dbReference type="ARBA" id="ARBA00023136"/>
    </source>
</evidence>
<keyword evidence="3 7" id="KW-0812">Transmembrane</keyword>
<comment type="caution">
    <text evidence="9">The sequence shown here is derived from an EMBL/GenBank/DDBJ whole genome shotgun (WGS) entry which is preliminary data.</text>
</comment>
<evidence type="ECO:0000256" key="7">
    <source>
        <dbReference type="SAM" id="Phobius"/>
    </source>
</evidence>
<evidence type="ECO:0000256" key="4">
    <source>
        <dbReference type="ARBA" id="ARBA00022989"/>
    </source>
</evidence>
<proteinExistence type="inferred from homology"/>
<evidence type="ECO:0000256" key="3">
    <source>
        <dbReference type="ARBA" id="ARBA00022692"/>
    </source>
</evidence>
<dbReference type="EMBL" id="JABFTP020000185">
    <property type="protein sequence ID" value="KAL3288461.1"/>
    <property type="molecule type" value="Genomic_DNA"/>
</dbReference>
<dbReference type="PANTHER" id="PTHR12191">
    <property type="entry name" value="SOLUTE CARRIER FAMILY 39"/>
    <property type="match status" value="1"/>
</dbReference>
<evidence type="ECO:0000313" key="10">
    <source>
        <dbReference type="Proteomes" id="UP001516400"/>
    </source>
</evidence>
<keyword evidence="10" id="KW-1185">Reference proteome</keyword>
<feature type="transmembrane region" description="Helical" evidence="7">
    <location>
        <begin position="236"/>
        <end position="257"/>
    </location>
</feature>
<feature type="transmembrane region" description="Helical" evidence="7">
    <location>
        <begin position="629"/>
        <end position="649"/>
    </location>
</feature>
<accession>A0ABD2PCE3</accession>
<feature type="transmembrane region" description="Helical" evidence="7">
    <location>
        <begin position="592"/>
        <end position="609"/>
    </location>
</feature>
<evidence type="ECO:0000256" key="8">
    <source>
        <dbReference type="SAM" id="SignalP"/>
    </source>
</evidence>
<feature type="transmembrane region" description="Helical" evidence="7">
    <location>
        <begin position="269"/>
        <end position="290"/>
    </location>
</feature>
<dbReference type="Proteomes" id="UP001516400">
    <property type="component" value="Unassembled WGS sequence"/>
</dbReference>
<feature type="signal peptide" evidence="8">
    <location>
        <begin position="1"/>
        <end position="16"/>
    </location>
</feature>
<feature type="transmembrane region" description="Helical" evidence="7">
    <location>
        <begin position="566"/>
        <end position="586"/>
    </location>
</feature>
<comment type="subcellular location">
    <subcellularLocation>
        <location evidence="1">Membrane</location>
        <topology evidence="1">Multi-pass membrane protein</topology>
    </subcellularLocation>
</comment>
<organism evidence="9 10">
    <name type="scientific">Cryptolaemus montrouzieri</name>
    <dbReference type="NCBI Taxonomy" id="559131"/>
    <lineage>
        <taxon>Eukaryota</taxon>
        <taxon>Metazoa</taxon>
        <taxon>Ecdysozoa</taxon>
        <taxon>Arthropoda</taxon>
        <taxon>Hexapoda</taxon>
        <taxon>Insecta</taxon>
        <taxon>Pterygota</taxon>
        <taxon>Neoptera</taxon>
        <taxon>Endopterygota</taxon>
        <taxon>Coleoptera</taxon>
        <taxon>Polyphaga</taxon>
        <taxon>Cucujiformia</taxon>
        <taxon>Coccinelloidea</taxon>
        <taxon>Coccinellidae</taxon>
        <taxon>Scymninae</taxon>
        <taxon>Scymnini</taxon>
        <taxon>Cryptolaemus</taxon>
    </lineage>
</organism>
<dbReference type="Pfam" id="PF02535">
    <property type="entry name" value="Zip"/>
    <property type="match status" value="1"/>
</dbReference>
<keyword evidence="5 7" id="KW-0472">Membrane</keyword>
<dbReference type="InterPro" id="IPR050799">
    <property type="entry name" value="ZIP_Transporter"/>
</dbReference>
<feature type="transmembrane region" description="Helical" evidence="7">
    <location>
        <begin position="326"/>
        <end position="347"/>
    </location>
</feature>
<sequence length="666" mass="74033">MAHPILSVCIFCLICATHSPCSSHAAVKHESVRIRHENSSTAYSNPPSTKNMEIISRVKLKSDFESSAESTKKLKKKDCEECQDKIEIQSGEHNLLKRRSINTNKSEDSLLKKSYSKKIFEKFGDGTTMNMEEFQKFIERLDLLQVLSNKMDGIRNLEDSHEKPSTQNDKSCIDGKHIFSDFNDQNTSRADAKINDTMLQIACPAILYSLMVGKCNEDPNVHSDENNHEIYVGISVWIYSTSAVILTSACGVLALVIIPVMQKKIYKPLLQFLVALAVGTLAGDAFLHLLPHAMTRAHSHGLHGHHNEMLIEEESMNPHDENMWKGFVSMMGLTFFFLMEKLILVIAKWRKGKQKKAEIHSHMQFFPNGLDDLNDSNPTQCMDRYNPYPYCYQDILNHQIHGCPLESDKTASTMLGDVDTSDISSFKKSKSPTDEKLEDSQNVGRNYAENNLSSCTEANKMLPEKAAKNDSITIILREHGTNHHGHSHSHGHVHAAPQNFSSVAWMVIMGDGLHNFTDGMAIGAAFSSSLAGGFSTAVAVFCHELPHELGDFAMLLKAGMTIKQALFYNLLSSVLSLLGNIVGIYLGNTEYASSWVFAAAAGMFIYIALVDMIPELSSAHEDESNLTQCCLHVGGLTVGFGIMTLIAMYEQDLKSIFKEPVPMNSN</sequence>
<feature type="chain" id="PRO_5044754447" description="Zinc transporter foi" evidence="8">
    <location>
        <begin position="17"/>
        <end position="666"/>
    </location>
</feature>
<feature type="region of interest" description="Disordered" evidence="6">
    <location>
        <begin position="423"/>
        <end position="445"/>
    </location>
</feature>
<evidence type="ECO:0000256" key="1">
    <source>
        <dbReference type="ARBA" id="ARBA00004141"/>
    </source>
</evidence>
<protein>
    <recommendedName>
        <fullName evidence="11">Zinc transporter foi</fullName>
    </recommendedName>
</protein>
<keyword evidence="4 7" id="KW-1133">Transmembrane helix</keyword>
<evidence type="ECO:0008006" key="11">
    <source>
        <dbReference type="Google" id="ProtNLM"/>
    </source>
</evidence>
<evidence type="ECO:0000256" key="6">
    <source>
        <dbReference type="SAM" id="MobiDB-lite"/>
    </source>
</evidence>
<evidence type="ECO:0000313" key="9">
    <source>
        <dbReference type="EMBL" id="KAL3288461.1"/>
    </source>
</evidence>
<keyword evidence="8" id="KW-0732">Signal</keyword>
<dbReference type="AlphaFoldDB" id="A0ABD2PCE3"/>
<comment type="similarity">
    <text evidence="2">Belongs to the ZIP transporter (TC 2.A.5) family.</text>
</comment>
<dbReference type="GO" id="GO:0016020">
    <property type="term" value="C:membrane"/>
    <property type="evidence" value="ECO:0007669"/>
    <property type="project" value="UniProtKB-SubCell"/>
</dbReference>